<keyword evidence="4" id="KW-1185">Reference proteome</keyword>
<keyword evidence="3" id="KW-0808">Transferase</keyword>
<accession>A0A926Y3H2</accession>
<keyword evidence="1" id="KW-1133">Transmembrane helix</keyword>
<gene>
    <name evidence="3" type="ORF">IC229_25805</name>
</gene>
<dbReference type="PANTHER" id="PTHR34220">
    <property type="entry name" value="SENSOR HISTIDINE KINASE YPDA"/>
    <property type="match status" value="1"/>
</dbReference>
<dbReference type="Proteomes" id="UP000598820">
    <property type="component" value="Unassembled WGS sequence"/>
</dbReference>
<dbReference type="GO" id="GO:0016020">
    <property type="term" value="C:membrane"/>
    <property type="evidence" value="ECO:0007669"/>
    <property type="project" value="InterPro"/>
</dbReference>
<name>A0A926Y3H2_9BACT</name>
<protein>
    <submittedName>
        <fullName evidence="3">Histidine kinase</fullName>
    </submittedName>
</protein>
<keyword evidence="1" id="KW-0812">Transmembrane</keyword>
<feature type="domain" description="Signal transduction histidine kinase internal region" evidence="2">
    <location>
        <begin position="146"/>
        <end position="229"/>
    </location>
</feature>
<dbReference type="EMBL" id="JACWZY010000028">
    <property type="protein sequence ID" value="MBD2704087.1"/>
    <property type="molecule type" value="Genomic_DNA"/>
</dbReference>
<evidence type="ECO:0000313" key="3">
    <source>
        <dbReference type="EMBL" id="MBD2704087.1"/>
    </source>
</evidence>
<dbReference type="GO" id="GO:0000155">
    <property type="term" value="F:phosphorelay sensor kinase activity"/>
    <property type="evidence" value="ECO:0007669"/>
    <property type="project" value="InterPro"/>
</dbReference>
<dbReference type="InterPro" id="IPR010559">
    <property type="entry name" value="Sig_transdc_His_kin_internal"/>
</dbReference>
<organism evidence="3 4">
    <name type="scientific">Spirosoma profusum</name>
    <dbReference type="NCBI Taxonomy" id="2771354"/>
    <lineage>
        <taxon>Bacteria</taxon>
        <taxon>Pseudomonadati</taxon>
        <taxon>Bacteroidota</taxon>
        <taxon>Cytophagia</taxon>
        <taxon>Cytophagales</taxon>
        <taxon>Cytophagaceae</taxon>
        <taxon>Spirosoma</taxon>
    </lineage>
</organism>
<reference evidence="3" key="1">
    <citation type="submission" date="2020-09" db="EMBL/GenBank/DDBJ databases">
        <authorList>
            <person name="Kim M.K."/>
        </authorList>
    </citation>
    <scope>NUCLEOTIDE SEQUENCE</scope>
    <source>
        <strain evidence="3">BT702</strain>
    </source>
</reference>
<dbReference type="PANTHER" id="PTHR34220:SF7">
    <property type="entry name" value="SENSOR HISTIDINE KINASE YPDA"/>
    <property type="match status" value="1"/>
</dbReference>
<dbReference type="InterPro" id="IPR050640">
    <property type="entry name" value="Bact_2-comp_sensor_kinase"/>
</dbReference>
<feature type="transmembrane region" description="Helical" evidence="1">
    <location>
        <begin position="23"/>
        <end position="47"/>
    </location>
</feature>
<sequence>MMPVLFPLGNYYFIGARYFNEPLVFAVGTSIIFGLYWLSVIVLTVAVRWVIARFPDVRQALPRTLTMLLLVGALTIVLAIFDVWIYSIFPLTGVTFNWDAVRPIWVLGLLFDLFLCIALSMFYTYAQWKNHVTENEQLKRMALQHQFDRLKGQLNPHFLFNSLNSLSSLISEDPAKAERFVDDLAKVYRYMLQAGKNPIGGNELVTLQAEMDFVAVYINLLRIRYGDNLQVEQRIDALFLNYQLPPLSVQILIDNAIKHNIMLSDKPLTISIHTTAFGQLRIENNLQRKNLRVETRQSELSNLTAKYQLLTEEPVAIQETSARFVITLPLFHTPPAKRL</sequence>
<keyword evidence="3" id="KW-0418">Kinase</keyword>
<keyword evidence="1" id="KW-0472">Membrane</keyword>
<evidence type="ECO:0000259" key="2">
    <source>
        <dbReference type="Pfam" id="PF06580"/>
    </source>
</evidence>
<dbReference type="AlphaFoldDB" id="A0A926Y3H2"/>
<feature type="transmembrane region" description="Helical" evidence="1">
    <location>
        <begin position="104"/>
        <end position="126"/>
    </location>
</feature>
<dbReference type="Pfam" id="PF06580">
    <property type="entry name" value="His_kinase"/>
    <property type="match status" value="1"/>
</dbReference>
<proteinExistence type="predicted"/>
<feature type="transmembrane region" description="Helical" evidence="1">
    <location>
        <begin position="68"/>
        <end position="89"/>
    </location>
</feature>
<comment type="caution">
    <text evidence="3">The sequence shown here is derived from an EMBL/GenBank/DDBJ whole genome shotgun (WGS) entry which is preliminary data.</text>
</comment>
<evidence type="ECO:0000313" key="4">
    <source>
        <dbReference type="Proteomes" id="UP000598820"/>
    </source>
</evidence>
<evidence type="ECO:0000256" key="1">
    <source>
        <dbReference type="SAM" id="Phobius"/>
    </source>
</evidence>